<reference evidence="1" key="1">
    <citation type="journal article" date="2022" name="Int. J. Mol. Sci.">
        <title>Draft Genome of Tanacetum Coccineum: Genomic Comparison of Closely Related Tanacetum-Family Plants.</title>
        <authorList>
            <person name="Yamashiro T."/>
            <person name="Shiraishi A."/>
            <person name="Nakayama K."/>
            <person name="Satake H."/>
        </authorList>
    </citation>
    <scope>NUCLEOTIDE SEQUENCE</scope>
</reference>
<gene>
    <name evidence="1" type="ORF">Tco_1043345</name>
</gene>
<proteinExistence type="predicted"/>
<dbReference type="Proteomes" id="UP001151760">
    <property type="component" value="Unassembled WGS sequence"/>
</dbReference>
<keyword evidence="2" id="KW-1185">Reference proteome</keyword>
<organism evidence="1 2">
    <name type="scientific">Tanacetum coccineum</name>
    <dbReference type="NCBI Taxonomy" id="301880"/>
    <lineage>
        <taxon>Eukaryota</taxon>
        <taxon>Viridiplantae</taxon>
        <taxon>Streptophyta</taxon>
        <taxon>Embryophyta</taxon>
        <taxon>Tracheophyta</taxon>
        <taxon>Spermatophyta</taxon>
        <taxon>Magnoliopsida</taxon>
        <taxon>eudicotyledons</taxon>
        <taxon>Gunneridae</taxon>
        <taxon>Pentapetalae</taxon>
        <taxon>asterids</taxon>
        <taxon>campanulids</taxon>
        <taxon>Asterales</taxon>
        <taxon>Asteraceae</taxon>
        <taxon>Asteroideae</taxon>
        <taxon>Anthemideae</taxon>
        <taxon>Anthemidinae</taxon>
        <taxon>Tanacetum</taxon>
    </lineage>
</organism>
<reference evidence="1" key="2">
    <citation type="submission" date="2022-01" db="EMBL/GenBank/DDBJ databases">
        <authorList>
            <person name="Yamashiro T."/>
            <person name="Shiraishi A."/>
            <person name="Satake H."/>
            <person name="Nakayama K."/>
        </authorList>
    </citation>
    <scope>NUCLEOTIDE SEQUENCE</scope>
</reference>
<evidence type="ECO:0000313" key="2">
    <source>
        <dbReference type="Proteomes" id="UP001151760"/>
    </source>
</evidence>
<evidence type="ECO:0000313" key="1">
    <source>
        <dbReference type="EMBL" id="GJT76620.1"/>
    </source>
</evidence>
<accession>A0ABQ5GN05</accession>
<protein>
    <submittedName>
        <fullName evidence="1">Uncharacterized protein</fullName>
    </submittedName>
</protein>
<sequence>MLTVVPSCTERVTVVCTAALTGSTRYEVRGGRYEVRGGSTRQYEVKALELKLNTRSRKVVMSESDSEDEEEQDVDPLIKLAKAAAASDARFLYYFAILVADVSHSLQQR</sequence>
<dbReference type="EMBL" id="BQNB010018639">
    <property type="protein sequence ID" value="GJT76620.1"/>
    <property type="molecule type" value="Genomic_DNA"/>
</dbReference>
<comment type="caution">
    <text evidence="1">The sequence shown here is derived from an EMBL/GenBank/DDBJ whole genome shotgun (WGS) entry which is preliminary data.</text>
</comment>
<name>A0ABQ5GN05_9ASTR</name>